<accession>A0ABQ6N5D9</accession>
<keyword evidence="4" id="KW-1185">Reference proteome</keyword>
<dbReference type="Proteomes" id="UP001165060">
    <property type="component" value="Unassembled WGS sequence"/>
</dbReference>
<name>A0ABQ6N5D9_9STRA</name>
<comment type="caution">
    <text evidence="3">The sequence shown here is derived from an EMBL/GenBank/DDBJ whole genome shotgun (WGS) entry which is preliminary data.</text>
</comment>
<dbReference type="PANTHER" id="PTHR24320">
    <property type="entry name" value="RETINOL DEHYDROGENASE"/>
    <property type="match status" value="1"/>
</dbReference>
<evidence type="ECO:0000256" key="1">
    <source>
        <dbReference type="ARBA" id="ARBA00006484"/>
    </source>
</evidence>
<evidence type="ECO:0000256" key="2">
    <source>
        <dbReference type="ARBA" id="ARBA00023002"/>
    </source>
</evidence>
<dbReference type="InterPro" id="IPR036291">
    <property type="entry name" value="NAD(P)-bd_dom_sf"/>
</dbReference>
<dbReference type="PANTHER" id="PTHR24320:SF148">
    <property type="entry name" value="NAD(P)-BINDING ROSSMANN-FOLD SUPERFAMILY PROTEIN"/>
    <property type="match status" value="1"/>
</dbReference>
<proteinExistence type="inferred from homology"/>
<gene>
    <name evidence="3" type="ORF">TeGR_g10628</name>
</gene>
<dbReference type="Pfam" id="PF00106">
    <property type="entry name" value="adh_short"/>
    <property type="match status" value="1"/>
</dbReference>
<evidence type="ECO:0008006" key="5">
    <source>
        <dbReference type="Google" id="ProtNLM"/>
    </source>
</evidence>
<dbReference type="InterPro" id="IPR002347">
    <property type="entry name" value="SDR_fam"/>
</dbReference>
<comment type="similarity">
    <text evidence="1">Belongs to the short-chain dehydrogenases/reductases (SDR) family.</text>
</comment>
<organism evidence="3 4">
    <name type="scientific">Tetraparma gracilis</name>
    <dbReference type="NCBI Taxonomy" id="2962635"/>
    <lineage>
        <taxon>Eukaryota</taxon>
        <taxon>Sar</taxon>
        <taxon>Stramenopiles</taxon>
        <taxon>Ochrophyta</taxon>
        <taxon>Bolidophyceae</taxon>
        <taxon>Parmales</taxon>
        <taxon>Triparmaceae</taxon>
        <taxon>Tetraparma</taxon>
    </lineage>
</organism>
<reference evidence="3 4" key="1">
    <citation type="journal article" date="2023" name="Commun. Biol.">
        <title>Genome analysis of Parmales, the sister group of diatoms, reveals the evolutionary specialization of diatoms from phago-mixotrophs to photoautotrophs.</title>
        <authorList>
            <person name="Ban H."/>
            <person name="Sato S."/>
            <person name="Yoshikawa S."/>
            <person name="Yamada K."/>
            <person name="Nakamura Y."/>
            <person name="Ichinomiya M."/>
            <person name="Sato N."/>
            <person name="Blanc-Mathieu R."/>
            <person name="Endo H."/>
            <person name="Kuwata A."/>
            <person name="Ogata H."/>
        </authorList>
    </citation>
    <scope>NUCLEOTIDE SEQUENCE [LARGE SCALE GENOMIC DNA]</scope>
</reference>
<dbReference type="Gene3D" id="3.40.50.720">
    <property type="entry name" value="NAD(P)-binding Rossmann-like Domain"/>
    <property type="match status" value="1"/>
</dbReference>
<dbReference type="EMBL" id="BRYB01000959">
    <property type="protein sequence ID" value="GMI40863.1"/>
    <property type="molecule type" value="Genomic_DNA"/>
</dbReference>
<protein>
    <recommendedName>
        <fullName evidence="5">NAD(P)-binding protein</fullName>
    </recommendedName>
</protein>
<evidence type="ECO:0000313" key="4">
    <source>
        <dbReference type="Proteomes" id="UP001165060"/>
    </source>
</evidence>
<sequence>MKGTRVMITGATNGIGLQLADTLLSMGATVYGTGRSSGKLQAIAESMAGRSGTFVPLLADHSDLSSVSAMLSSLSSHTDVLDIVVNNAGIHYGLPMQSMHKDTRSATNGMDTLFVTNYLSHVLITEKVLPMLNRSKMEKPRVVQVSSTYHWISDGSLLRPNGPLPPFASRGSELEKPFRQMHLSYGDSKLAQLLHMHAVNRMLEEESSKVAVVAFCPAWVGTGIQPEGVARQVTHALAHQPEQGIHALLHAALHPDISRGDFVGNTNVVSYLPFKEHWLISPFQFQGFHLRDNLIDTFAMLMMFVQKFNFGAFVQETSPESKDQELQDALHKWSLRAVSEWL</sequence>
<evidence type="ECO:0000313" key="3">
    <source>
        <dbReference type="EMBL" id="GMI40863.1"/>
    </source>
</evidence>
<dbReference type="PRINTS" id="PR00081">
    <property type="entry name" value="GDHRDH"/>
</dbReference>
<keyword evidence="2" id="KW-0560">Oxidoreductase</keyword>
<dbReference type="SUPFAM" id="SSF51735">
    <property type="entry name" value="NAD(P)-binding Rossmann-fold domains"/>
    <property type="match status" value="1"/>
</dbReference>